<accession>A0A8J3S7D2</accession>
<evidence type="ECO:0000313" key="3">
    <source>
        <dbReference type="Proteomes" id="UP000655044"/>
    </source>
</evidence>
<sequence>MTWWTIITDPVGRALTSGMTGSFRGGKRGVGVAPQAASVSARGRSAAVNASGPVSSAAGRKA</sequence>
<evidence type="ECO:0000313" key="2">
    <source>
        <dbReference type="EMBL" id="GIH86289.1"/>
    </source>
</evidence>
<name>A0A8J3S7D2_PLARO</name>
<feature type="compositionally biased region" description="Low complexity" evidence="1">
    <location>
        <begin position="42"/>
        <end position="52"/>
    </location>
</feature>
<dbReference type="AlphaFoldDB" id="A0A8J3S7D2"/>
<gene>
    <name evidence="2" type="ORF">Pro02_46970</name>
</gene>
<keyword evidence="3" id="KW-1185">Reference proteome</keyword>
<protein>
    <submittedName>
        <fullName evidence="2">Uncharacterized protein</fullName>
    </submittedName>
</protein>
<dbReference type="Proteomes" id="UP000655044">
    <property type="component" value="Unassembled WGS sequence"/>
</dbReference>
<proteinExistence type="predicted"/>
<evidence type="ECO:0000256" key="1">
    <source>
        <dbReference type="SAM" id="MobiDB-lite"/>
    </source>
</evidence>
<comment type="caution">
    <text evidence="2">The sequence shown here is derived from an EMBL/GenBank/DDBJ whole genome shotgun (WGS) entry which is preliminary data.</text>
</comment>
<reference evidence="2" key="1">
    <citation type="submission" date="2021-01" db="EMBL/GenBank/DDBJ databases">
        <title>Whole genome shotgun sequence of Planobispora rosea NBRC 15558.</title>
        <authorList>
            <person name="Komaki H."/>
            <person name="Tamura T."/>
        </authorList>
    </citation>
    <scope>NUCLEOTIDE SEQUENCE</scope>
    <source>
        <strain evidence="2">NBRC 15558</strain>
    </source>
</reference>
<dbReference type="EMBL" id="BOOI01000045">
    <property type="protein sequence ID" value="GIH86289.1"/>
    <property type="molecule type" value="Genomic_DNA"/>
</dbReference>
<organism evidence="2 3">
    <name type="scientific">Planobispora rosea</name>
    <dbReference type="NCBI Taxonomy" id="35762"/>
    <lineage>
        <taxon>Bacteria</taxon>
        <taxon>Bacillati</taxon>
        <taxon>Actinomycetota</taxon>
        <taxon>Actinomycetes</taxon>
        <taxon>Streptosporangiales</taxon>
        <taxon>Streptosporangiaceae</taxon>
        <taxon>Planobispora</taxon>
    </lineage>
</organism>
<feature type="region of interest" description="Disordered" evidence="1">
    <location>
        <begin position="42"/>
        <end position="62"/>
    </location>
</feature>